<evidence type="ECO:0000259" key="3">
    <source>
        <dbReference type="Pfam" id="PF23598"/>
    </source>
</evidence>
<evidence type="ECO:0000256" key="1">
    <source>
        <dbReference type="ARBA" id="ARBA00022737"/>
    </source>
</evidence>
<sequence>MASSSGNPDVGADRAMNIPGILTSLSVLHGLLAEAKLSIAQNPSNDGHPEMGNQCEKLCRELNQIKSAFAKLDRLGDEVAVALTNLEKNVGEVFRAIQEASGDGSFDRVQPKLRTVTKNVLRLRIQLPSFPVVEFKDPFADRNAEIGDRFCVHNEISALYMAEKYEYCSVFGEVFEGLDDLERRLLLFFAVFPVGSVVKKRVLKNWWDGEGLLELSAEKTAEGILEEMMGRCLVEAVREGRRLVGFKMRPFVHFAVVARALEEGFFAFDSKGNPTVELLRSSRGCLVKTEEGSSSLDKLEDDLGSALGFQTLFNVSEPYPDFKLDFFLKLKRLKVLSLGKWQSSSGHHIEVDNTEFLKGLKSMRDLRLFSLRGISRVSELPDAVCKLGNLRILDLNACHNLEALPDGIGSLKKLIYLDISECYLLDCMPKELALLTELQVLKGFLIVETTFRESCSFTDLAGLKKLKKLSVYANRNDFPRADELGIFQKFERLRKLSISWGGRAILKKTESQSAVDSNTTAVVDPKEAAVVVENEKNVALNIKHDQEDHVSAAERNSWDSTKERSVGDVVAGDEGLKRARESADAGEIIEESCATTGGSSRTLVGKYKPTERMDGSAELGAGNCSRSFSGQDGDEQQNVTTEAEDTTTQVGAGHEPEQGRRMDKSRKAKVLDTRIRKILSKLPTVKQQNEADPTSGEVFKALEKLDLQCYPNESSPDWLKPGNMKSLIKLYIRGGKLHDFGETQNDDSWSVEILRLKFLDELEMNWDDVQALFPKLIYLEKFECKNLTTFLGDLNGVWVKRS</sequence>
<organism evidence="4 5">
    <name type="scientific">Punica granatum</name>
    <name type="common">Pomegranate</name>
    <dbReference type="NCBI Taxonomy" id="22663"/>
    <lineage>
        <taxon>Eukaryota</taxon>
        <taxon>Viridiplantae</taxon>
        <taxon>Streptophyta</taxon>
        <taxon>Embryophyta</taxon>
        <taxon>Tracheophyta</taxon>
        <taxon>Spermatophyta</taxon>
        <taxon>Magnoliopsida</taxon>
        <taxon>eudicotyledons</taxon>
        <taxon>Gunneridae</taxon>
        <taxon>Pentapetalae</taxon>
        <taxon>rosids</taxon>
        <taxon>malvids</taxon>
        <taxon>Myrtales</taxon>
        <taxon>Lythraceae</taxon>
        <taxon>Punica</taxon>
    </lineage>
</organism>
<feature type="compositionally biased region" description="Basic and acidic residues" evidence="2">
    <location>
        <begin position="548"/>
        <end position="566"/>
    </location>
</feature>
<dbReference type="OrthoDB" id="1934998at2759"/>
<dbReference type="Gene3D" id="3.80.10.10">
    <property type="entry name" value="Ribonuclease Inhibitor"/>
    <property type="match status" value="1"/>
</dbReference>
<feature type="region of interest" description="Disordered" evidence="2">
    <location>
        <begin position="613"/>
        <end position="667"/>
    </location>
</feature>
<reference evidence="4" key="1">
    <citation type="journal article" date="2020" name="Plant Biotechnol. J.">
        <title>The pomegranate (Punica granatum L.) draft genome dissects genetic divergence between soft- and hard-seeded cultivars.</title>
        <authorList>
            <person name="Luo X."/>
            <person name="Li H."/>
            <person name="Wu Z."/>
            <person name="Yao W."/>
            <person name="Zhao P."/>
            <person name="Cao D."/>
            <person name="Yu H."/>
            <person name="Li K."/>
            <person name="Poudel K."/>
            <person name="Zhao D."/>
            <person name="Zhang F."/>
            <person name="Xia X."/>
            <person name="Chen L."/>
            <person name="Wang Q."/>
            <person name="Jing D."/>
            <person name="Cao S."/>
        </authorList>
    </citation>
    <scope>NUCLEOTIDE SEQUENCE [LARGE SCALE GENOMIC DNA]</scope>
    <source>
        <strain evidence="4">cv. Tunisia</strain>
    </source>
</reference>
<dbReference type="PANTHER" id="PTHR47186">
    <property type="entry name" value="LEUCINE-RICH REPEAT-CONTAINING PROTEIN 57"/>
    <property type="match status" value="1"/>
</dbReference>
<dbReference type="Proteomes" id="UP000515151">
    <property type="component" value="Chromosome 8"/>
</dbReference>
<dbReference type="GeneID" id="116189636"/>
<dbReference type="RefSeq" id="XP_031375250.1">
    <property type="nucleotide sequence ID" value="XM_031519390.1"/>
</dbReference>
<accession>A0A6P8BXZ3</accession>
<keyword evidence="1" id="KW-0677">Repeat</keyword>
<reference evidence="5" key="2">
    <citation type="submission" date="2025-08" db="UniProtKB">
        <authorList>
            <consortium name="RefSeq"/>
        </authorList>
    </citation>
    <scope>IDENTIFICATION</scope>
    <source>
        <tissue evidence="5">Leaf</tissue>
    </source>
</reference>
<feature type="compositionally biased region" description="Polar residues" evidence="2">
    <location>
        <begin position="624"/>
        <end position="650"/>
    </location>
</feature>
<evidence type="ECO:0000313" key="5">
    <source>
        <dbReference type="RefSeq" id="XP_031375250.1"/>
    </source>
</evidence>
<feature type="region of interest" description="Disordered" evidence="2">
    <location>
        <begin position="548"/>
        <end position="567"/>
    </location>
</feature>
<protein>
    <submittedName>
        <fullName evidence="5">Uncharacterized protein LOC116189636 isoform X1</fullName>
    </submittedName>
</protein>
<evidence type="ECO:0000313" key="4">
    <source>
        <dbReference type="Proteomes" id="UP000515151"/>
    </source>
</evidence>
<dbReference type="Pfam" id="PF23598">
    <property type="entry name" value="LRR_14"/>
    <property type="match status" value="1"/>
</dbReference>
<evidence type="ECO:0000256" key="2">
    <source>
        <dbReference type="SAM" id="MobiDB-lite"/>
    </source>
</evidence>
<feature type="domain" description="Disease resistance R13L4/SHOC-2-like LRR" evidence="3">
    <location>
        <begin position="330"/>
        <end position="506"/>
    </location>
</feature>
<dbReference type="PANTHER" id="PTHR47186:SF54">
    <property type="entry name" value="DISEASE RESISTANCE RPP13-LIKE PROTEIN 4"/>
    <property type="match status" value="1"/>
</dbReference>
<proteinExistence type="predicted"/>
<name>A0A6P8BXZ3_PUNGR</name>
<dbReference type="SUPFAM" id="SSF52058">
    <property type="entry name" value="L domain-like"/>
    <property type="match status" value="1"/>
</dbReference>
<dbReference type="InterPro" id="IPR032675">
    <property type="entry name" value="LRR_dom_sf"/>
</dbReference>
<dbReference type="AlphaFoldDB" id="A0A6P8BXZ3"/>
<gene>
    <name evidence="5" type="primary">LOC116189636</name>
</gene>
<dbReference type="InterPro" id="IPR055414">
    <property type="entry name" value="LRR_R13L4/SHOC2-like"/>
</dbReference>
<keyword evidence="4" id="KW-1185">Reference proteome</keyword>